<keyword evidence="1" id="KW-1133">Transmembrane helix</keyword>
<evidence type="ECO:0008006" key="4">
    <source>
        <dbReference type="Google" id="ProtNLM"/>
    </source>
</evidence>
<gene>
    <name evidence="2" type="ORF">A3F45_04465</name>
</gene>
<sequence length="204" mass="21944">MNHKKPNYPLPTTNNQLAPGVTLVELIAGLGIIGVIIVMLASLYFAHTRLFSNQNTSIEVASQNRLAVDEITNQIRESEAVVSSCTACSPDSTSQTILILQLWPLDANGDPTEPTTGNDYIIYKRDSSDNTKLIKKIVADTSSSRQSSEKILATNISSLTFTYEPDNNDPPSATAVTVSITTTGKSGAKTLTTTQSVKAVLRNK</sequence>
<comment type="caution">
    <text evidence="2">The sequence shown here is derived from an EMBL/GenBank/DDBJ whole genome shotgun (WGS) entry which is preliminary data.</text>
</comment>
<evidence type="ECO:0000313" key="2">
    <source>
        <dbReference type="EMBL" id="OGE04308.1"/>
    </source>
</evidence>
<evidence type="ECO:0000313" key="3">
    <source>
        <dbReference type="Proteomes" id="UP000178369"/>
    </source>
</evidence>
<protein>
    <recommendedName>
        <fullName evidence="4">Prepilin-type N-terminal cleavage/methylation domain-containing protein</fullName>
    </recommendedName>
</protein>
<evidence type="ECO:0000256" key="1">
    <source>
        <dbReference type="SAM" id="Phobius"/>
    </source>
</evidence>
<proteinExistence type="predicted"/>
<dbReference type="Proteomes" id="UP000178369">
    <property type="component" value="Unassembled WGS sequence"/>
</dbReference>
<keyword evidence="1" id="KW-0472">Membrane</keyword>
<feature type="transmembrane region" description="Helical" evidence="1">
    <location>
        <begin position="20"/>
        <end position="46"/>
    </location>
</feature>
<dbReference type="AlphaFoldDB" id="A0A1F5HJP3"/>
<organism evidence="2 3">
    <name type="scientific">Candidatus Curtissbacteria bacterium RIFCSPHIGHO2_12_FULL_41_17</name>
    <dbReference type="NCBI Taxonomy" id="1797722"/>
    <lineage>
        <taxon>Bacteria</taxon>
        <taxon>Candidatus Curtissiibacteriota</taxon>
    </lineage>
</organism>
<keyword evidence="1" id="KW-0812">Transmembrane</keyword>
<name>A0A1F5HJP3_9BACT</name>
<reference evidence="2 3" key="1">
    <citation type="journal article" date="2016" name="Nat. Commun.">
        <title>Thousands of microbial genomes shed light on interconnected biogeochemical processes in an aquifer system.</title>
        <authorList>
            <person name="Anantharaman K."/>
            <person name="Brown C.T."/>
            <person name="Hug L.A."/>
            <person name="Sharon I."/>
            <person name="Castelle C.J."/>
            <person name="Probst A.J."/>
            <person name="Thomas B.C."/>
            <person name="Singh A."/>
            <person name="Wilkins M.J."/>
            <person name="Karaoz U."/>
            <person name="Brodie E.L."/>
            <person name="Williams K.H."/>
            <person name="Hubbard S.S."/>
            <person name="Banfield J.F."/>
        </authorList>
    </citation>
    <scope>NUCLEOTIDE SEQUENCE [LARGE SCALE GENOMIC DNA]</scope>
</reference>
<dbReference type="EMBL" id="MFBL01000038">
    <property type="protein sequence ID" value="OGE04308.1"/>
    <property type="molecule type" value="Genomic_DNA"/>
</dbReference>
<accession>A0A1F5HJP3</accession>